<feature type="domain" description="Amidohydrolase 3" evidence="1">
    <location>
        <begin position="98"/>
        <end position="392"/>
    </location>
</feature>
<accession>A0ABY5PDY7</accession>
<dbReference type="Gene3D" id="3.20.20.140">
    <property type="entry name" value="Metal-dependent hydrolases"/>
    <property type="match status" value="1"/>
</dbReference>
<gene>
    <name evidence="2" type="ORF">LRS13_19465</name>
</gene>
<evidence type="ECO:0000259" key="1">
    <source>
        <dbReference type="Pfam" id="PF07969"/>
    </source>
</evidence>
<reference evidence="3" key="1">
    <citation type="submission" date="2021-11" db="EMBL/GenBank/DDBJ databases">
        <title>Cultivation dependent microbiological survey of springs from the worlds oldest radium mine currently devoted to the extraction of radon-saturated water.</title>
        <authorList>
            <person name="Kapinusova G."/>
            <person name="Smrhova T."/>
            <person name="Strejcek M."/>
            <person name="Suman J."/>
            <person name="Jani K."/>
            <person name="Pajer P."/>
            <person name="Uhlik O."/>
        </authorList>
    </citation>
    <scope>NUCLEOTIDE SEQUENCE [LARGE SCALE GENOMIC DNA]</scope>
    <source>
        <strain evidence="3">J379</strain>
    </source>
</reference>
<dbReference type="CDD" id="cd01293">
    <property type="entry name" value="Bact_CD"/>
    <property type="match status" value="1"/>
</dbReference>
<dbReference type="InterPro" id="IPR052349">
    <property type="entry name" value="Metallo-hydrolase_Enzymes"/>
</dbReference>
<organism evidence="2 3">
    <name type="scientific">Svornostia abyssi</name>
    <dbReference type="NCBI Taxonomy" id="2898438"/>
    <lineage>
        <taxon>Bacteria</taxon>
        <taxon>Bacillati</taxon>
        <taxon>Actinomycetota</taxon>
        <taxon>Thermoleophilia</taxon>
        <taxon>Solirubrobacterales</taxon>
        <taxon>Baekduiaceae</taxon>
        <taxon>Svornostia</taxon>
    </lineage>
</organism>
<dbReference type="EMBL" id="CP088295">
    <property type="protein sequence ID" value="UUY02843.1"/>
    <property type="molecule type" value="Genomic_DNA"/>
</dbReference>
<proteinExistence type="predicted"/>
<sequence>MPAPSDPGRPLAAITNALVGPDGRLVDIALRDGVITAIRDAGGEAPEDGQLDAGGLVVLPGLVDAHVHLDKAHILDRLPGDIDGLPAAIQATSAIKDTFTADDVTARSERVLGALVRRGVTTVRAHAEVEPGAGLVSVETHLALRERWADVVDLEIVAFAQEGILRDRRTGELMDEAMRLGCDVVGICPYADVDGHAAIEDGFARAARWSVPLDVHLDFSDDPRVHLTDDVAHLTAALGFQGRVALGHMTSLGAMAPADAQRRIEALAAAEVGVLALPATDLYLSGRGVDRAWPRGLTRVLELIDAGVPVALATNNHGNGFTPTTTPDPLRMAWLTMLMTHAPAGRWPDLADAVTGMARRALGRPPGGIAPGKTADLVVLDTQIPSDAVLAAPATIGVVRRGRWTAYSTGTA</sequence>
<dbReference type="Proteomes" id="UP001058860">
    <property type="component" value="Chromosome"/>
</dbReference>
<dbReference type="RefSeq" id="WP_353863366.1">
    <property type="nucleotide sequence ID" value="NZ_CP088295.1"/>
</dbReference>
<dbReference type="InterPro" id="IPR013108">
    <property type="entry name" value="Amidohydro_3"/>
</dbReference>
<protein>
    <submittedName>
        <fullName evidence="2">Amidohydrolase family protein</fullName>
    </submittedName>
</protein>
<evidence type="ECO:0000313" key="2">
    <source>
        <dbReference type="EMBL" id="UUY02843.1"/>
    </source>
</evidence>
<dbReference type="InterPro" id="IPR032466">
    <property type="entry name" value="Metal_Hydrolase"/>
</dbReference>
<dbReference type="PANTHER" id="PTHR32027:SF0">
    <property type="entry name" value="CYTOSINE DEAMINASE"/>
    <property type="match status" value="1"/>
</dbReference>
<name>A0ABY5PDY7_9ACTN</name>
<dbReference type="PANTHER" id="PTHR32027">
    <property type="entry name" value="CYTOSINE DEAMINASE"/>
    <property type="match status" value="1"/>
</dbReference>
<dbReference type="Gene3D" id="2.30.40.10">
    <property type="entry name" value="Urease, subunit C, domain 1"/>
    <property type="match status" value="1"/>
</dbReference>
<dbReference type="SUPFAM" id="SSF51556">
    <property type="entry name" value="Metallo-dependent hydrolases"/>
    <property type="match status" value="1"/>
</dbReference>
<evidence type="ECO:0000313" key="3">
    <source>
        <dbReference type="Proteomes" id="UP001058860"/>
    </source>
</evidence>
<dbReference type="SUPFAM" id="SSF51338">
    <property type="entry name" value="Composite domain of metallo-dependent hydrolases"/>
    <property type="match status" value="1"/>
</dbReference>
<dbReference type="InterPro" id="IPR011059">
    <property type="entry name" value="Metal-dep_hydrolase_composite"/>
</dbReference>
<keyword evidence="3" id="KW-1185">Reference proteome</keyword>
<dbReference type="Pfam" id="PF07969">
    <property type="entry name" value="Amidohydro_3"/>
    <property type="match status" value="1"/>
</dbReference>